<accession>A0AAX0PTU7</accession>
<dbReference type="EMBL" id="NIBB01000063">
    <property type="protein sequence ID" value="PAB52087.1"/>
    <property type="molecule type" value="Genomic_DNA"/>
</dbReference>
<organism evidence="2 3">
    <name type="scientific">Lactobacillus johnsonii</name>
    <dbReference type="NCBI Taxonomy" id="33959"/>
    <lineage>
        <taxon>Bacteria</taxon>
        <taxon>Bacillati</taxon>
        <taxon>Bacillota</taxon>
        <taxon>Bacilli</taxon>
        <taxon>Lactobacillales</taxon>
        <taxon>Lactobacillaceae</taxon>
        <taxon>Lactobacillus</taxon>
    </lineage>
</organism>
<evidence type="ECO:0000313" key="3">
    <source>
        <dbReference type="Proteomes" id="UP000216448"/>
    </source>
</evidence>
<feature type="domain" description="Apea-like HEPN" evidence="1">
    <location>
        <begin position="337"/>
        <end position="423"/>
    </location>
</feature>
<protein>
    <recommendedName>
        <fullName evidence="1">Apea-like HEPN domain-containing protein</fullName>
    </recommendedName>
</protein>
<dbReference type="Pfam" id="PF18739">
    <property type="entry name" value="HEPN_Apea"/>
    <property type="match status" value="1"/>
</dbReference>
<dbReference type="Proteomes" id="UP000216448">
    <property type="component" value="Unassembled WGS sequence"/>
</dbReference>
<evidence type="ECO:0000313" key="2">
    <source>
        <dbReference type="EMBL" id="PAB52087.1"/>
    </source>
</evidence>
<sequence length="443" mass="52046">MGMQYFPLNKQSLLDDFSINGGWIELKEDINQTAPQDEYKFGTLKYENGVGELSLFQGWSLKIKAITSHMSLYRKSNILGYIANDATKYIYIPEISITLGLSMLHLTAVAYDDWHMNRFSIIDFFPNNMSKKIFNIVLLDFTLLDDWIKPYFRMETSYPDLQTKVKSVDPGVLACFTYKDQLFKVELIGYINQEHNQNDKYVNYKNDSWILVEGENDISSDQAIFFATELRKMFSVVLGRPLNTTQLSRKGFDKDTHKSLTEDIYFLEMRYKHNNDKLFIYEMFREERDIQLDNLIPNWFNKSENFDLLIQDYLLTISYNETVQNKLINLTEGIEAYYRDEKISLCKKIKNMLKSLPTYVIDKLEEHVGNIDEWAQAIKQTRVYIAHGEKKAKVIDDIMELSQDVNALQYLTQYFILQELGMKIDYKQMVGMVLDGCFNTERL</sequence>
<dbReference type="InterPro" id="IPR041229">
    <property type="entry name" value="HEPN_Apea"/>
</dbReference>
<comment type="caution">
    <text evidence="2">The sequence shown here is derived from an EMBL/GenBank/DDBJ whole genome shotgun (WGS) entry which is preliminary data.</text>
</comment>
<name>A0AAX0PTU7_LACJH</name>
<gene>
    <name evidence="2" type="ORF">A3P64_08460</name>
</gene>
<proteinExistence type="predicted"/>
<evidence type="ECO:0000259" key="1">
    <source>
        <dbReference type="Pfam" id="PF18739"/>
    </source>
</evidence>
<dbReference type="AlphaFoldDB" id="A0AAX0PTU7"/>
<reference evidence="2 3" key="1">
    <citation type="submission" date="2017-05" db="EMBL/GenBank/DDBJ databases">
        <title>Lactobacillus johnsonii from commercial turkeys.</title>
        <authorList>
            <person name="Johnson T.J."/>
            <person name="Youmans B."/>
        </authorList>
    </citation>
    <scope>NUCLEOTIDE SEQUENCE [LARGE SCALE GENOMIC DNA]</scope>
    <source>
        <strain evidence="2 3">UMNLJ54</strain>
    </source>
</reference>